<dbReference type="CDD" id="cd00041">
    <property type="entry name" value="CUB"/>
    <property type="match status" value="1"/>
</dbReference>
<feature type="domain" description="CUB" evidence="4">
    <location>
        <begin position="87"/>
        <end position="202"/>
    </location>
</feature>
<dbReference type="Ensembl" id="ENSTRUT00000063376.1">
    <property type="protein sequence ID" value="ENSTRUP00000081254.1"/>
    <property type="gene ID" value="ENSTRUG00000029749.1"/>
</dbReference>
<dbReference type="GeneTree" id="ENSGT00940000154525"/>
<evidence type="ECO:0000256" key="1">
    <source>
        <dbReference type="ARBA" id="ARBA00022737"/>
    </source>
</evidence>
<evidence type="ECO:0000256" key="2">
    <source>
        <dbReference type="ARBA" id="ARBA00023157"/>
    </source>
</evidence>
<dbReference type="Pfam" id="PF00431">
    <property type="entry name" value="CUB"/>
    <property type="match status" value="1"/>
</dbReference>
<keyword evidence="2" id="KW-1015">Disulfide bond</keyword>
<proteinExistence type="predicted"/>
<reference evidence="5" key="1">
    <citation type="journal article" date="2011" name="Genome Biol. Evol.">
        <title>Integration of the genetic map and genome assembly of fugu facilitates insights into distinct features of genome evolution in teleosts and mammals.</title>
        <authorList>
            <person name="Kai W."/>
            <person name="Kikuchi K."/>
            <person name="Tohari S."/>
            <person name="Chew A.K."/>
            <person name="Tay A."/>
            <person name="Fujiwara A."/>
            <person name="Hosoya S."/>
            <person name="Suetake H."/>
            <person name="Naruse K."/>
            <person name="Brenner S."/>
            <person name="Suzuki Y."/>
            <person name="Venkatesh B."/>
        </authorList>
    </citation>
    <scope>NUCLEOTIDE SEQUENCE [LARGE SCALE GENOMIC DNA]</scope>
</reference>
<keyword evidence="6" id="KW-1185">Reference proteome</keyword>
<evidence type="ECO:0000313" key="6">
    <source>
        <dbReference type="Proteomes" id="UP000005226"/>
    </source>
</evidence>
<organism evidence="5 6">
    <name type="scientific">Takifugu rubripes</name>
    <name type="common">Japanese pufferfish</name>
    <name type="synonym">Fugu rubripes</name>
    <dbReference type="NCBI Taxonomy" id="31033"/>
    <lineage>
        <taxon>Eukaryota</taxon>
        <taxon>Metazoa</taxon>
        <taxon>Chordata</taxon>
        <taxon>Craniata</taxon>
        <taxon>Vertebrata</taxon>
        <taxon>Euteleostomi</taxon>
        <taxon>Actinopterygii</taxon>
        <taxon>Neopterygii</taxon>
        <taxon>Teleostei</taxon>
        <taxon>Neoteleostei</taxon>
        <taxon>Acanthomorphata</taxon>
        <taxon>Eupercaria</taxon>
        <taxon>Tetraodontiformes</taxon>
        <taxon>Tetradontoidea</taxon>
        <taxon>Tetraodontidae</taxon>
        <taxon>Takifugu</taxon>
    </lineage>
</organism>
<dbReference type="SUPFAM" id="SSF49854">
    <property type="entry name" value="Spermadhesin, CUB domain"/>
    <property type="match status" value="1"/>
</dbReference>
<reference evidence="5" key="2">
    <citation type="submission" date="2025-08" db="UniProtKB">
        <authorList>
            <consortium name="Ensembl"/>
        </authorList>
    </citation>
    <scope>IDENTIFICATION</scope>
</reference>
<protein>
    <recommendedName>
        <fullName evidence="4">CUB domain-containing protein</fullName>
    </recommendedName>
</protein>
<evidence type="ECO:0000313" key="5">
    <source>
        <dbReference type="Ensembl" id="ENSTRUP00000081254.1"/>
    </source>
</evidence>
<dbReference type="InterPro" id="IPR035914">
    <property type="entry name" value="Sperma_CUB_dom_sf"/>
</dbReference>
<comment type="caution">
    <text evidence="3">Lacks conserved residue(s) required for the propagation of feature annotation.</text>
</comment>
<dbReference type="Proteomes" id="UP000005226">
    <property type="component" value="Unplaced"/>
</dbReference>
<dbReference type="PANTHER" id="PTHR24251">
    <property type="entry name" value="OVOCHYMASE-RELATED"/>
    <property type="match status" value="1"/>
</dbReference>
<dbReference type="Gene3D" id="2.60.120.290">
    <property type="entry name" value="Spermadhesin, CUB domain"/>
    <property type="match status" value="1"/>
</dbReference>
<accession>A0A674P870</accession>
<dbReference type="SMART" id="SM00042">
    <property type="entry name" value="CUB"/>
    <property type="match status" value="1"/>
</dbReference>
<evidence type="ECO:0000256" key="3">
    <source>
        <dbReference type="PROSITE-ProRule" id="PRU00059"/>
    </source>
</evidence>
<evidence type="ECO:0000259" key="4">
    <source>
        <dbReference type="PROSITE" id="PS01180"/>
    </source>
</evidence>
<name>A0A674P870_TAKRU</name>
<keyword evidence="1" id="KW-0677">Repeat</keyword>
<dbReference type="PROSITE" id="PS01180">
    <property type="entry name" value="CUB"/>
    <property type="match status" value="1"/>
</dbReference>
<dbReference type="FunFam" id="2.60.120.290:FF:000013">
    <property type="entry name" value="Membrane frizzled-related protein"/>
    <property type="match status" value="1"/>
</dbReference>
<reference evidence="5" key="3">
    <citation type="submission" date="2025-09" db="UniProtKB">
        <authorList>
            <consortium name="Ensembl"/>
        </authorList>
    </citation>
    <scope>IDENTIFICATION</scope>
</reference>
<dbReference type="InterPro" id="IPR000859">
    <property type="entry name" value="CUB_dom"/>
</dbReference>
<dbReference type="AlphaFoldDB" id="A0A674P870"/>
<sequence length="232" mass="24485">MCLANTVGSALPASVEHIRQFCLRQFVSDSGGNAAGFSLAFEASVEGTYLNEAFRAVSNIKAHYSQQSCVGRISPSVKTNVSSSAACGGELNAPSGTISSPNYPNLYPHSRVCRWELRVQQAPAGHTITLTFSYFNLEPHSTCTWDSVTIFNGGSPGSPVIGQYCGTSSPGSIQSGSNKLAVVFLADHSVSRGGFVASWSTDSSGGSVAKLLSCERLFRDHFNQALCISITS</sequence>